<dbReference type="RefSeq" id="WP_011542905.1">
    <property type="nucleotide sequence ID" value="NC_008048.1"/>
</dbReference>
<dbReference type="eggNOG" id="ENOG502ZANF">
    <property type="taxonomic scope" value="Bacteria"/>
</dbReference>
<dbReference type="STRING" id="317655.Sala_2635"/>
<organism evidence="1 2">
    <name type="scientific">Sphingopyxis alaskensis (strain DSM 13593 / LMG 18877 / RB2256)</name>
    <name type="common">Sphingomonas alaskensis</name>
    <dbReference type="NCBI Taxonomy" id="317655"/>
    <lineage>
        <taxon>Bacteria</taxon>
        <taxon>Pseudomonadati</taxon>
        <taxon>Pseudomonadota</taxon>
        <taxon>Alphaproteobacteria</taxon>
        <taxon>Sphingomonadales</taxon>
        <taxon>Sphingomonadaceae</taxon>
        <taxon>Sphingopyxis</taxon>
    </lineage>
</organism>
<dbReference type="OrthoDB" id="4759077at2"/>
<dbReference type="Proteomes" id="UP000006578">
    <property type="component" value="Chromosome"/>
</dbReference>
<evidence type="ECO:0000313" key="1">
    <source>
        <dbReference type="EMBL" id="ABF54340.1"/>
    </source>
</evidence>
<sequence>MIGPNLDAAQAVLADLVALQPCASASNEIAALCADVTQSVISETFPGALVPVIDRAGSMQIDVAAPTMSDWRRLKPVLLAFAGPTLTGFDGVPEPFAAIDPIGARLQRAAPAVTAIMRLPADDRARVAALRAVLRARDTLSRAPELQRSAPVPTSWLLAQFQDYLNVGRRDAATGILDRLRSELRLDALNVKFLEVQLLAAFGDWASIVALPEFASLCVARRTPAVTAVLLEALYRTHIAGPFDAENVADTRAAFEGSAQSFVQSMIITAAPPGLRVGGWRLLGLEALSDPGRQDLLAILADPAQDLGWITELLPTQAPLAPQEIGVAPPIDAAREALVQADAVDSIDLLADAMAAMARLSPDELALLHETMPFRPIVQATDELANIAPPKSWIAWLDRAADPAFANALDIARLGKDEWEIGASACDPVAVGAFVAALEKAQGNKLAADRTSQALPYLVAWLQRDDEFPRAALSPIYGGLLTLFALGSARGATIYESSQVLVEGLLASGLDQKAYRDLIADIDEIAGDGFGVDMIYWVLELVESFMNAATPDASARETFLHRILARIVPIYGRLTRIQRIAVRLLSSELGWSPPVTPATDVEPADDGLASRLAGLRIAIYSLTESSSRQAKAVLEEISPSVTVDTNADHGGSPRLRALAENSDLFVMTWLSAKHAATDFIREHRGGRTLLYSQGKGFSSIVRAIEAHLLKKA</sequence>
<dbReference type="EMBL" id="CP000356">
    <property type="protein sequence ID" value="ABF54340.1"/>
    <property type="molecule type" value="Genomic_DNA"/>
</dbReference>
<protein>
    <submittedName>
        <fullName evidence="1">Uncharacterized protein</fullName>
    </submittedName>
</protein>
<evidence type="ECO:0000313" key="2">
    <source>
        <dbReference type="Proteomes" id="UP000006578"/>
    </source>
</evidence>
<dbReference type="AlphaFoldDB" id="Q1GPT2"/>
<reference evidence="1 2" key="1">
    <citation type="journal article" date="2009" name="Proc. Natl. Acad. Sci. U.S.A.">
        <title>The genomic basis of trophic strategy in marine bacteria.</title>
        <authorList>
            <person name="Lauro F.M."/>
            <person name="McDougald D."/>
            <person name="Thomas T."/>
            <person name="Williams T.J."/>
            <person name="Egan S."/>
            <person name="Rice S."/>
            <person name="DeMaere M.Z."/>
            <person name="Ting L."/>
            <person name="Ertan H."/>
            <person name="Johnson J."/>
            <person name="Ferriera S."/>
            <person name="Lapidus A."/>
            <person name="Anderson I."/>
            <person name="Kyrpides N."/>
            <person name="Munk A.C."/>
            <person name="Detter C."/>
            <person name="Han C.S."/>
            <person name="Brown M.V."/>
            <person name="Robb F.T."/>
            <person name="Kjelleberg S."/>
            <person name="Cavicchioli R."/>
        </authorList>
    </citation>
    <scope>NUCLEOTIDE SEQUENCE [LARGE SCALE GENOMIC DNA]</scope>
    <source>
        <strain evidence="2">DSM 13593 / LMG 18877 / RB2256</strain>
    </source>
</reference>
<name>Q1GPT2_SPHAL</name>
<dbReference type="HOGENOM" id="CLU_393243_0_0_5"/>
<keyword evidence="2" id="KW-1185">Reference proteome</keyword>
<dbReference type="InterPro" id="IPR049807">
    <property type="entry name" value="DpdD-like"/>
</dbReference>
<dbReference type="NCBIfam" id="NF041061">
    <property type="entry name" value="DpdD"/>
    <property type="match status" value="1"/>
</dbReference>
<dbReference type="KEGG" id="sal:Sala_2635"/>
<accession>Q1GPT2</accession>
<gene>
    <name evidence="1" type="ordered locus">Sala_2635</name>
</gene>
<proteinExistence type="predicted"/>